<evidence type="ECO:0000313" key="13">
    <source>
        <dbReference type="EMBL" id="RKT66848.1"/>
    </source>
</evidence>
<feature type="compositionally biased region" description="Low complexity" evidence="11">
    <location>
        <begin position="295"/>
        <end position="329"/>
    </location>
</feature>
<feature type="compositionally biased region" description="Pro residues" evidence="11">
    <location>
        <begin position="237"/>
        <end position="246"/>
    </location>
</feature>
<feature type="region of interest" description="Disordered" evidence="11">
    <location>
        <begin position="165"/>
        <end position="197"/>
    </location>
</feature>
<accession>A0A495X5L1</accession>
<feature type="compositionally biased region" description="Low complexity" evidence="11">
    <location>
        <begin position="171"/>
        <end position="195"/>
    </location>
</feature>
<dbReference type="AlphaFoldDB" id="A0A495X5L1"/>
<evidence type="ECO:0000256" key="1">
    <source>
        <dbReference type="ARBA" id="ARBA00004300"/>
    </source>
</evidence>
<evidence type="ECO:0000256" key="4">
    <source>
        <dbReference type="ARBA" id="ARBA00012513"/>
    </source>
</evidence>
<keyword evidence="5" id="KW-0723">Serine/threonine-protein kinase</keyword>
<dbReference type="GO" id="GO:0005813">
    <property type="term" value="C:centrosome"/>
    <property type="evidence" value="ECO:0007669"/>
    <property type="project" value="UniProtKB-SubCell"/>
</dbReference>
<evidence type="ECO:0000256" key="5">
    <source>
        <dbReference type="ARBA" id="ARBA00022527"/>
    </source>
</evidence>
<dbReference type="Proteomes" id="UP000272729">
    <property type="component" value="Unassembled WGS sequence"/>
</dbReference>
<organism evidence="13 14">
    <name type="scientific">Saccharothrix variisporea</name>
    <dbReference type="NCBI Taxonomy" id="543527"/>
    <lineage>
        <taxon>Bacteria</taxon>
        <taxon>Bacillati</taxon>
        <taxon>Actinomycetota</taxon>
        <taxon>Actinomycetes</taxon>
        <taxon>Pseudonocardiales</taxon>
        <taxon>Pseudonocardiaceae</taxon>
        <taxon>Saccharothrix</taxon>
    </lineage>
</organism>
<dbReference type="RefSeq" id="WP_121216732.1">
    <property type="nucleotide sequence ID" value="NZ_JBIUBA010000011.1"/>
</dbReference>
<sequence length="338" mass="34560">MRTLAALSHPALVAVYDADTDGGRPFVVMQLVEGCTLRDELDRGPMSVDRVRRLGADLADALAHAHDHGLVDWAVRPSNVLLDHEDNPHLAPELGAPERGQGSVDVHALGLLLLACLTGSRGTGADRPAIPEHVPTDLRDLLTGMTAPTPADRPTPHACARALTPAPPTVATPAGRLTASSSAAAPAVDPSTADTEVIPGPRRVWKALAGSTVALLAAMAVTTALKSGPDPATSDPAAPPPAPEPAAQPTSASPDTRGPRPDPTAVPVLAPSKTSDAPRPTTDQRPTTAPPTSAPPVTSEHPSTTTAAEPTDPEPTTTPVPTTTESSAEASEEPTPRP</sequence>
<reference evidence="13 14" key="1">
    <citation type="submission" date="2018-10" db="EMBL/GenBank/DDBJ databases">
        <title>Sequencing the genomes of 1000 actinobacteria strains.</title>
        <authorList>
            <person name="Klenk H.-P."/>
        </authorList>
    </citation>
    <scope>NUCLEOTIDE SEQUENCE [LARGE SCALE GENOMIC DNA]</scope>
    <source>
        <strain evidence="13 14">DSM 43911</strain>
    </source>
</reference>
<keyword evidence="6" id="KW-0808">Transferase</keyword>
<keyword evidence="14" id="KW-1185">Reference proteome</keyword>
<feature type="domain" description="Protein kinase" evidence="12">
    <location>
        <begin position="1"/>
        <end position="170"/>
    </location>
</feature>
<evidence type="ECO:0000256" key="10">
    <source>
        <dbReference type="ARBA" id="ARBA00023212"/>
    </source>
</evidence>
<protein>
    <recommendedName>
        <fullName evidence="4">non-specific serine/threonine protein kinase</fullName>
        <ecNumber evidence="4">2.7.11.1</ecNumber>
    </recommendedName>
</protein>
<dbReference type="SUPFAM" id="SSF56112">
    <property type="entry name" value="Protein kinase-like (PK-like)"/>
    <property type="match status" value="1"/>
</dbReference>
<dbReference type="GO" id="GO:0005524">
    <property type="term" value="F:ATP binding"/>
    <property type="evidence" value="ECO:0007669"/>
    <property type="project" value="UniProtKB-KW"/>
</dbReference>
<keyword evidence="10" id="KW-0206">Cytoskeleton</keyword>
<feature type="compositionally biased region" description="Low complexity" evidence="11">
    <location>
        <begin position="226"/>
        <end position="236"/>
    </location>
</feature>
<dbReference type="OrthoDB" id="9762169at2"/>
<dbReference type="PROSITE" id="PS50011">
    <property type="entry name" value="PROTEIN_KINASE_DOM"/>
    <property type="match status" value="1"/>
</dbReference>
<dbReference type="PANTHER" id="PTHR43289:SF6">
    <property type="entry name" value="SERINE_THREONINE-PROTEIN KINASE NEKL-3"/>
    <property type="match status" value="1"/>
</dbReference>
<comment type="subcellular location">
    <subcellularLocation>
        <location evidence="1">Cytoplasm</location>
        <location evidence="1">Cytoskeleton</location>
        <location evidence="1">Microtubule organizing center</location>
        <location evidence="1">Centrosome</location>
    </subcellularLocation>
    <subcellularLocation>
        <location evidence="2">Cytoplasm</location>
        <location evidence="2">Cytoskeleton</location>
        <location evidence="2">Spindle pole</location>
    </subcellularLocation>
</comment>
<evidence type="ECO:0000256" key="7">
    <source>
        <dbReference type="ARBA" id="ARBA00022741"/>
    </source>
</evidence>
<evidence type="ECO:0000259" key="12">
    <source>
        <dbReference type="PROSITE" id="PS50011"/>
    </source>
</evidence>
<keyword evidence="7" id="KW-0547">Nucleotide-binding</keyword>
<evidence type="ECO:0000256" key="2">
    <source>
        <dbReference type="ARBA" id="ARBA00004647"/>
    </source>
</evidence>
<dbReference type="EC" id="2.7.11.1" evidence="4"/>
<dbReference type="InterPro" id="IPR001245">
    <property type="entry name" value="Ser-Thr/Tyr_kinase_cat_dom"/>
</dbReference>
<evidence type="ECO:0000256" key="11">
    <source>
        <dbReference type="SAM" id="MobiDB-lite"/>
    </source>
</evidence>
<keyword evidence="8 13" id="KW-0418">Kinase</keyword>
<name>A0A495X5L1_9PSEU</name>
<gene>
    <name evidence="13" type="ORF">DFJ66_0012</name>
</gene>
<dbReference type="InterPro" id="IPR000719">
    <property type="entry name" value="Prot_kinase_dom"/>
</dbReference>
<dbReference type="Gene3D" id="1.10.510.10">
    <property type="entry name" value="Transferase(Phosphotransferase) domain 1"/>
    <property type="match status" value="2"/>
</dbReference>
<feature type="region of interest" description="Disordered" evidence="11">
    <location>
        <begin position="226"/>
        <end position="338"/>
    </location>
</feature>
<comment type="caution">
    <text evidence="13">The sequence shown here is derived from an EMBL/GenBank/DDBJ whole genome shotgun (WGS) entry which is preliminary data.</text>
</comment>
<dbReference type="InterPro" id="IPR011009">
    <property type="entry name" value="Kinase-like_dom_sf"/>
</dbReference>
<dbReference type="EMBL" id="RBXR01000001">
    <property type="protein sequence ID" value="RKT66848.1"/>
    <property type="molecule type" value="Genomic_DNA"/>
</dbReference>
<dbReference type="PANTHER" id="PTHR43289">
    <property type="entry name" value="MITOGEN-ACTIVATED PROTEIN KINASE KINASE KINASE 20-RELATED"/>
    <property type="match status" value="1"/>
</dbReference>
<keyword evidence="9" id="KW-0067">ATP-binding</keyword>
<dbReference type="Pfam" id="PF07714">
    <property type="entry name" value="PK_Tyr_Ser-Thr"/>
    <property type="match status" value="1"/>
</dbReference>
<comment type="similarity">
    <text evidence="3">Belongs to the protein kinase superfamily. NEK Ser/Thr protein kinase family. NIMA subfamily.</text>
</comment>
<keyword evidence="10" id="KW-0963">Cytoplasm</keyword>
<evidence type="ECO:0000256" key="9">
    <source>
        <dbReference type="ARBA" id="ARBA00022840"/>
    </source>
</evidence>
<evidence type="ECO:0000256" key="8">
    <source>
        <dbReference type="ARBA" id="ARBA00022777"/>
    </source>
</evidence>
<dbReference type="GO" id="GO:0004674">
    <property type="term" value="F:protein serine/threonine kinase activity"/>
    <property type="evidence" value="ECO:0007669"/>
    <property type="project" value="UniProtKB-KW"/>
</dbReference>
<dbReference type="SMART" id="SM00220">
    <property type="entry name" value="S_TKc"/>
    <property type="match status" value="1"/>
</dbReference>
<proteinExistence type="inferred from homology"/>
<evidence type="ECO:0000256" key="6">
    <source>
        <dbReference type="ARBA" id="ARBA00022679"/>
    </source>
</evidence>
<evidence type="ECO:0000256" key="3">
    <source>
        <dbReference type="ARBA" id="ARBA00010886"/>
    </source>
</evidence>
<dbReference type="GO" id="GO:0000922">
    <property type="term" value="C:spindle pole"/>
    <property type="evidence" value="ECO:0007669"/>
    <property type="project" value="UniProtKB-SubCell"/>
</dbReference>
<evidence type="ECO:0000313" key="14">
    <source>
        <dbReference type="Proteomes" id="UP000272729"/>
    </source>
</evidence>